<gene>
    <name evidence="3" type="ORF">DC041_0004375</name>
</gene>
<dbReference type="GO" id="GO:0016477">
    <property type="term" value="P:cell migration"/>
    <property type="evidence" value="ECO:0007669"/>
    <property type="project" value="TreeGrafter"/>
</dbReference>
<dbReference type="STRING" id="6184.A0A430Q670"/>
<dbReference type="Pfam" id="PF00621">
    <property type="entry name" value="RhoGEF"/>
    <property type="match status" value="1"/>
</dbReference>
<dbReference type="GO" id="GO:0005737">
    <property type="term" value="C:cytoplasm"/>
    <property type="evidence" value="ECO:0007669"/>
    <property type="project" value="TreeGrafter"/>
</dbReference>
<dbReference type="InterPro" id="IPR000219">
    <property type="entry name" value="DH_dom"/>
</dbReference>
<evidence type="ECO:0000259" key="1">
    <source>
        <dbReference type="PROSITE" id="PS50010"/>
    </source>
</evidence>
<organism evidence="3 4">
    <name type="scientific">Schistosoma bovis</name>
    <name type="common">Blood fluke</name>
    <dbReference type="NCBI Taxonomy" id="6184"/>
    <lineage>
        <taxon>Eukaryota</taxon>
        <taxon>Metazoa</taxon>
        <taxon>Spiralia</taxon>
        <taxon>Lophotrochozoa</taxon>
        <taxon>Platyhelminthes</taxon>
        <taxon>Trematoda</taxon>
        <taxon>Digenea</taxon>
        <taxon>Strigeidida</taxon>
        <taxon>Schistosomatoidea</taxon>
        <taxon>Schistosomatidae</taxon>
        <taxon>Schistosoma</taxon>
    </lineage>
</organism>
<keyword evidence="4" id="KW-1185">Reference proteome</keyword>
<dbReference type="AlphaFoldDB" id="A0A430Q670"/>
<dbReference type="SMART" id="SM00033">
    <property type="entry name" value="CH"/>
    <property type="match status" value="1"/>
</dbReference>
<dbReference type="InterPro" id="IPR001715">
    <property type="entry name" value="CH_dom"/>
</dbReference>
<dbReference type="PANTHER" id="PTHR45818:SF3">
    <property type="entry name" value="PROTEIN VAV"/>
    <property type="match status" value="1"/>
</dbReference>
<dbReference type="Gene3D" id="1.10.418.10">
    <property type="entry name" value="Calponin-like domain"/>
    <property type="match status" value="1"/>
</dbReference>
<name>A0A430Q670_SCHBO</name>
<feature type="non-terminal residue" evidence="3">
    <location>
        <position position="1"/>
    </location>
</feature>
<dbReference type="PROSITE" id="PS50010">
    <property type="entry name" value="DH_2"/>
    <property type="match status" value="1"/>
</dbReference>
<dbReference type="Proteomes" id="UP000290809">
    <property type="component" value="Unassembled WGS sequence"/>
</dbReference>
<sequence>NLKTIMEEEDDWRQCAEWLNRCQVIPDDHPALGPDGNAIHLVQALMDGVALCHLLSTLSNHELDIRSMKDFSHMPQNSQFLCFQNLRLFTQLCEKEFDIPRNLLFQPGDIYHAKNFGKAIATLSKLSYSRRAQLTGIPGFPPENSKLQSTHEYYNNLEEIAAAMNKLPDSGKPNYTQMEEENKEKLYDTVVYQGSKSRLELHTIHREFLSNLSLATSATVNFLSLSDVFLKTRDNLLIYGEYCGHLQHAQNLVYEIMRNDVEKRNKIELCQSNSEKYNKFALAELLTIPIQRVLKYHLLLEYYITFYFIASTNLFSSDLISHN</sequence>
<feature type="domain" description="Calponin-homology (CH)" evidence="2">
    <location>
        <begin position="9"/>
        <end position="132"/>
    </location>
</feature>
<dbReference type="EMBL" id="QMKO01002546">
    <property type="protein sequence ID" value="RTG83198.1"/>
    <property type="molecule type" value="Genomic_DNA"/>
</dbReference>
<feature type="domain" description="DH" evidence="1">
    <location>
        <begin position="147"/>
        <end position="301"/>
    </location>
</feature>
<dbReference type="CDD" id="cd21201">
    <property type="entry name" value="CH_VAV"/>
    <property type="match status" value="1"/>
</dbReference>
<dbReference type="SUPFAM" id="SSF47576">
    <property type="entry name" value="Calponin-homology domain, CH-domain"/>
    <property type="match status" value="1"/>
</dbReference>
<dbReference type="SUPFAM" id="SSF48065">
    <property type="entry name" value="DBL homology domain (DH-domain)"/>
    <property type="match status" value="1"/>
</dbReference>
<comment type="caution">
    <text evidence="3">The sequence shown here is derived from an EMBL/GenBank/DDBJ whole genome shotgun (WGS) entry which is preliminary data.</text>
</comment>
<dbReference type="InterPro" id="IPR035899">
    <property type="entry name" value="DBL_dom_sf"/>
</dbReference>
<reference evidence="3 4" key="1">
    <citation type="journal article" date="2019" name="PLoS Pathog.">
        <title>Genome sequence of the bovine parasite Schistosoma bovis Tanzania.</title>
        <authorList>
            <person name="Oey H."/>
            <person name="Zakrzewski M."/>
            <person name="Gobert G."/>
            <person name="Gravermann K."/>
            <person name="Stoye J."/>
            <person name="Jones M."/>
            <person name="Mcmanus D."/>
            <person name="Krause L."/>
        </authorList>
    </citation>
    <scope>NUCLEOTIDE SEQUENCE [LARGE SCALE GENOMIC DNA]</scope>
    <source>
        <strain evidence="3 4">TAN1997</strain>
    </source>
</reference>
<protein>
    <submittedName>
        <fullName evidence="3">Guanine nucleotide exchange factor VAV</fullName>
    </submittedName>
</protein>
<evidence type="ECO:0000259" key="2">
    <source>
        <dbReference type="PROSITE" id="PS50021"/>
    </source>
</evidence>
<dbReference type="PANTHER" id="PTHR45818">
    <property type="entry name" value="PROTEIN VAV"/>
    <property type="match status" value="1"/>
</dbReference>
<dbReference type="PROSITE" id="PS50021">
    <property type="entry name" value="CH"/>
    <property type="match status" value="1"/>
</dbReference>
<evidence type="ECO:0000313" key="3">
    <source>
        <dbReference type="EMBL" id="RTG83198.1"/>
    </source>
</evidence>
<dbReference type="Gene3D" id="1.20.900.10">
    <property type="entry name" value="Dbl homology (DH) domain"/>
    <property type="match status" value="1"/>
</dbReference>
<dbReference type="Pfam" id="PF00307">
    <property type="entry name" value="CH"/>
    <property type="match status" value="1"/>
</dbReference>
<evidence type="ECO:0000313" key="4">
    <source>
        <dbReference type="Proteomes" id="UP000290809"/>
    </source>
</evidence>
<proteinExistence type="predicted"/>
<dbReference type="InterPro" id="IPR036872">
    <property type="entry name" value="CH_dom_sf"/>
</dbReference>
<accession>A0A430Q670</accession>
<dbReference type="GO" id="GO:0005085">
    <property type="term" value="F:guanyl-nucleotide exchange factor activity"/>
    <property type="evidence" value="ECO:0007669"/>
    <property type="project" value="InterPro"/>
</dbReference>